<dbReference type="PANTHER" id="PTHR37031">
    <property type="entry name" value="METALLOPHOSPHATASE BINDING DOMAIN PROTEIN"/>
    <property type="match status" value="1"/>
</dbReference>
<evidence type="ECO:0000259" key="1">
    <source>
        <dbReference type="Pfam" id="PF09423"/>
    </source>
</evidence>
<dbReference type="InterPro" id="IPR018946">
    <property type="entry name" value="PhoD-like_MPP"/>
</dbReference>
<organism evidence="3 4">
    <name type="scientific">Nonomuraea longicatena</name>
    <dbReference type="NCBI Taxonomy" id="83682"/>
    <lineage>
        <taxon>Bacteria</taxon>
        <taxon>Bacillati</taxon>
        <taxon>Actinomycetota</taxon>
        <taxon>Actinomycetes</taxon>
        <taxon>Streptosporangiales</taxon>
        <taxon>Streptosporangiaceae</taxon>
        <taxon>Nonomuraea</taxon>
    </lineage>
</organism>
<dbReference type="EMBL" id="BAAAHQ010000015">
    <property type="protein sequence ID" value="GAA0929483.1"/>
    <property type="molecule type" value="Genomic_DNA"/>
</dbReference>
<reference evidence="3 4" key="1">
    <citation type="journal article" date="2019" name="Int. J. Syst. Evol. Microbiol.">
        <title>The Global Catalogue of Microorganisms (GCM) 10K type strain sequencing project: providing services to taxonomists for standard genome sequencing and annotation.</title>
        <authorList>
            <consortium name="The Broad Institute Genomics Platform"/>
            <consortium name="The Broad Institute Genome Sequencing Center for Infectious Disease"/>
            <person name="Wu L."/>
            <person name="Ma J."/>
        </authorList>
    </citation>
    <scope>NUCLEOTIDE SEQUENCE [LARGE SCALE GENOMIC DNA]</scope>
    <source>
        <strain evidence="3 4">JCM 11136</strain>
    </source>
</reference>
<dbReference type="InterPro" id="IPR029052">
    <property type="entry name" value="Metallo-depent_PP-like"/>
</dbReference>
<protein>
    <submittedName>
        <fullName evidence="3">Alkaline phosphatase D family protein</fullName>
    </submittedName>
</protein>
<accession>A0ABN1PKI4</accession>
<gene>
    <name evidence="3" type="ORF">GCM10009560_33360</name>
</gene>
<dbReference type="Gene3D" id="3.60.21.70">
    <property type="entry name" value="PhoD-like phosphatase"/>
    <property type="match status" value="1"/>
</dbReference>
<dbReference type="Pfam" id="PF25077">
    <property type="entry name" value="DUF7800"/>
    <property type="match status" value="1"/>
</dbReference>
<name>A0ABN1PKI4_9ACTN</name>
<dbReference type="SUPFAM" id="SSF56300">
    <property type="entry name" value="Metallo-dependent phosphatases"/>
    <property type="match status" value="1"/>
</dbReference>
<feature type="domain" description="DUF7800" evidence="2">
    <location>
        <begin position="31"/>
        <end position="112"/>
    </location>
</feature>
<evidence type="ECO:0000259" key="2">
    <source>
        <dbReference type="Pfam" id="PF25077"/>
    </source>
</evidence>
<sequence>MSDSLPNRCFRTASGRLETILVETVIPGGWMPALVIGPMLRYVDVTSASIWVETDRPATVTVHTPDGDHSSTTFTVHGHHYAVVDLVGLTGDVPGYRVSLDDTPVWPLDGAPPSRIRLIPEDGPRRLAFGSCRTSVPNDPQTVRTHGPDVLRAYARHLETAADGDWPDLLLLLGDQVYADNPSQEMLDFVRARRTGEPQGEIADFEEYAELYRQAWTEPPIRWLLSTVPSAMIFDDHDVRDDWNTSQPWREAMDRVPWWRHRLISGLGAYWVYQHLGNLSPDERAKDPLLLDLMRGAGSERLDAFADLADTDPASNRWSYARDLGRTRLIMIDTRCARQLAPGERRMLDPGEWAWLEEQVARPADRLVLGSSIPFLLPEGVHLVQNWNEALCDGAWGRPVARLSESFRQAFDLEHWAAFRHSFDALATLLAGRGVPVVILSGDVHFSYLARSRNIFQVVCSPIRNPLSRVLRLANVLTQFGVATLVGAVLARLARIPRPPIRWRVTKGPWFQNALATLTLPDQVTWHEADGDTVRPIDGARLR</sequence>
<dbReference type="InterPro" id="IPR056702">
    <property type="entry name" value="DUF7800"/>
</dbReference>
<dbReference type="Proteomes" id="UP001501578">
    <property type="component" value="Unassembled WGS sequence"/>
</dbReference>
<proteinExistence type="predicted"/>
<dbReference type="PANTHER" id="PTHR37031:SF2">
    <property type="entry name" value="PHOD-LIKE PHOSPHATASE METALLOPHOSPHATASE DOMAIN-CONTAINING PROTEIN"/>
    <property type="match status" value="1"/>
</dbReference>
<dbReference type="CDD" id="cd07389">
    <property type="entry name" value="MPP_PhoD"/>
    <property type="match status" value="1"/>
</dbReference>
<feature type="domain" description="PhoD-like phosphatase metallophosphatase" evidence="1">
    <location>
        <begin position="159"/>
        <end position="451"/>
    </location>
</feature>
<comment type="caution">
    <text evidence="3">The sequence shown here is derived from an EMBL/GenBank/DDBJ whole genome shotgun (WGS) entry which is preliminary data.</text>
</comment>
<evidence type="ECO:0000313" key="3">
    <source>
        <dbReference type="EMBL" id="GAA0929483.1"/>
    </source>
</evidence>
<keyword evidence="4" id="KW-1185">Reference proteome</keyword>
<evidence type="ECO:0000313" key="4">
    <source>
        <dbReference type="Proteomes" id="UP001501578"/>
    </source>
</evidence>
<dbReference type="InterPro" id="IPR038607">
    <property type="entry name" value="PhoD-like_sf"/>
</dbReference>
<dbReference type="Pfam" id="PF09423">
    <property type="entry name" value="PhoD"/>
    <property type="match status" value="1"/>
</dbReference>